<evidence type="ECO:0000313" key="1">
    <source>
        <dbReference type="EMBL" id="TYG90616.1"/>
    </source>
</evidence>
<sequence>MVVSLHWIRPNLAFTITIFDLCDKSLHVIKSKSSTKDGFTQKLNAVDLGLKMRFGLDGPTN</sequence>
<dbReference type="Proteomes" id="UP000323506">
    <property type="component" value="Chromosome A12"/>
</dbReference>
<evidence type="ECO:0000313" key="2">
    <source>
        <dbReference type="Proteomes" id="UP000323506"/>
    </source>
</evidence>
<organism evidence="1 2">
    <name type="scientific">Gossypium darwinii</name>
    <name type="common">Darwin's cotton</name>
    <name type="synonym">Gossypium barbadense var. darwinii</name>
    <dbReference type="NCBI Taxonomy" id="34276"/>
    <lineage>
        <taxon>Eukaryota</taxon>
        <taxon>Viridiplantae</taxon>
        <taxon>Streptophyta</taxon>
        <taxon>Embryophyta</taxon>
        <taxon>Tracheophyta</taxon>
        <taxon>Spermatophyta</taxon>
        <taxon>Magnoliopsida</taxon>
        <taxon>eudicotyledons</taxon>
        <taxon>Gunneridae</taxon>
        <taxon>Pentapetalae</taxon>
        <taxon>rosids</taxon>
        <taxon>malvids</taxon>
        <taxon>Malvales</taxon>
        <taxon>Malvaceae</taxon>
        <taxon>Malvoideae</taxon>
        <taxon>Gossypium</taxon>
    </lineage>
</organism>
<accession>A0A5D2EAQ2</accession>
<dbReference type="AlphaFoldDB" id="A0A5D2EAQ2"/>
<reference evidence="1 2" key="1">
    <citation type="submission" date="2019-06" db="EMBL/GenBank/DDBJ databases">
        <title>WGS assembly of Gossypium darwinii.</title>
        <authorList>
            <person name="Chen Z.J."/>
            <person name="Sreedasyam A."/>
            <person name="Ando A."/>
            <person name="Song Q."/>
            <person name="De L."/>
            <person name="Hulse-Kemp A."/>
            <person name="Ding M."/>
            <person name="Ye W."/>
            <person name="Kirkbride R."/>
            <person name="Jenkins J."/>
            <person name="Plott C."/>
            <person name="Lovell J."/>
            <person name="Lin Y.-M."/>
            <person name="Vaughn R."/>
            <person name="Liu B."/>
            <person name="Li W."/>
            <person name="Simpson S."/>
            <person name="Scheffler B."/>
            <person name="Saski C."/>
            <person name="Grover C."/>
            <person name="Hu G."/>
            <person name="Conover J."/>
            <person name="Carlson J."/>
            <person name="Shu S."/>
            <person name="Boston L."/>
            <person name="Williams M."/>
            <person name="Peterson D."/>
            <person name="Mcgee K."/>
            <person name="Jones D."/>
            <person name="Wendel J."/>
            <person name="Stelly D."/>
            <person name="Grimwood J."/>
            <person name="Schmutz J."/>
        </authorList>
    </citation>
    <scope>NUCLEOTIDE SEQUENCE [LARGE SCALE GENOMIC DNA]</scope>
    <source>
        <strain evidence="1">1808015.09</strain>
    </source>
</reference>
<name>A0A5D2EAQ2_GOSDA</name>
<protein>
    <submittedName>
        <fullName evidence="1">Uncharacterized protein</fullName>
    </submittedName>
</protein>
<proteinExistence type="predicted"/>
<keyword evidence="2" id="KW-1185">Reference proteome</keyword>
<gene>
    <name evidence="1" type="ORF">ES288_A12G195900v1</name>
</gene>
<dbReference type="EMBL" id="CM017699">
    <property type="protein sequence ID" value="TYG90616.1"/>
    <property type="molecule type" value="Genomic_DNA"/>
</dbReference>